<organism evidence="1 2">
    <name type="scientific">Roseivivax halodurans JCM 10272</name>
    <dbReference type="NCBI Taxonomy" id="1449350"/>
    <lineage>
        <taxon>Bacteria</taxon>
        <taxon>Pseudomonadati</taxon>
        <taxon>Pseudomonadota</taxon>
        <taxon>Alphaproteobacteria</taxon>
        <taxon>Rhodobacterales</taxon>
        <taxon>Roseobacteraceae</taxon>
        <taxon>Roseivivax</taxon>
    </lineage>
</organism>
<dbReference type="RefSeq" id="WP_037267162.1">
    <property type="nucleotide sequence ID" value="NZ_JALZ01000067.1"/>
</dbReference>
<reference evidence="1 2" key="1">
    <citation type="submission" date="2014-01" db="EMBL/GenBank/DDBJ databases">
        <title>Roseivivax halodurans JCM 10272 Genome Sequencing.</title>
        <authorList>
            <person name="Lai Q."/>
            <person name="Li G."/>
            <person name="Shao Z."/>
        </authorList>
    </citation>
    <scope>NUCLEOTIDE SEQUENCE [LARGE SCALE GENOMIC DNA]</scope>
    <source>
        <strain evidence="1 2">JCM 10272</strain>
    </source>
</reference>
<dbReference type="STRING" id="1449350.OCH239_18925"/>
<gene>
    <name evidence="1" type="ORF">OCH239_18925</name>
</gene>
<evidence type="ECO:0000313" key="2">
    <source>
        <dbReference type="Proteomes" id="UP000022447"/>
    </source>
</evidence>
<proteinExistence type="predicted"/>
<name>X7E7D8_9RHOB</name>
<sequence length="84" mass="9275">MVSGDIDTARLPEFGALKEMAASFRAAAAHLLRDAINTFLRQLLLLKEHSRVFSWSFDMDISRISGDMCAMMKATLADLLPAVC</sequence>
<dbReference type="AlphaFoldDB" id="X7E7D8"/>
<dbReference type="Proteomes" id="UP000022447">
    <property type="component" value="Unassembled WGS sequence"/>
</dbReference>
<evidence type="ECO:0000313" key="1">
    <source>
        <dbReference type="EMBL" id="ETX11959.1"/>
    </source>
</evidence>
<dbReference type="EMBL" id="JALZ01000067">
    <property type="protein sequence ID" value="ETX11959.1"/>
    <property type="molecule type" value="Genomic_DNA"/>
</dbReference>
<protein>
    <submittedName>
        <fullName evidence="1">Uncharacterized protein</fullName>
    </submittedName>
</protein>
<comment type="caution">
    <text evidence="1">The sequence shown here is derived from an EMBL/GenBank/DDBJ whole genome shotgun (WGS) entry which is preliminary data.</text>
</comment>
<accession>X7E7D8</accession>
<keyword evidence="2" id="KW-1185">Reference proteome</keyword>